<dbReference type="SUPFAM" id="SSF46785">
    <property type="entry name" value="Winged helix' DNA-binding domain"/>
    <property type="match status" value="1"/>
</dbReference>
<dbReference type="Pfam" id="PF13649">
    <property type="entry name" value="Methyltransf_25"/>
    <property type="match status" value="1"/>
</dbReference>
<dbReference type="InterPro" id="IPR029063">
    <property type="entry name" value="SAM-dependent_MTases_sf"/>
</dbReference>
<gene>
    <name evidence="3" type="ORF">BCF44_12131</name>
</gene>
<dbReference type="InterPro" id="IPR041614">
    <property type="entry name" value="DprA_WH"/>
</dbReference>
<organism evidence="3 4">
    <name type="scientific">Kutzneria buriramensis</name>
    <dbReference type="NCBI Taxonomy" id="1045776"/>
    <lineage>
        <taxon>Bacteria</taxon>
        <taxon>Bacillati</taxon>
        <taxon>Actinomycetota</taxon>
        <taxon>Actinomycetes</taxon>
        <taxon>Pseudonocardiales</taxon>
        <taxon>Pseudonocardiaceae</taxon>
        <taxon>Kutzneria</taxon>
    </lineage>
</organism>
<dbReference type="InterPro" id="IPR036388">
    <property type="entry name" value="WH-like_DNA-bd_sf"/>
</dbReference>
<dbReference type="InterPro" id="IPR036390">
    <property type="entry name" value="WH_DNA-bd_sf"/>
</dbReference>
<accession>A0A3E0GWH6</accession>
<dbReference type="OrthoDB" id="3289938at2"/>
<dbReference type="CDD" id="cd02440">
    <property type="entry name" value="AdoMet_MTases"/>
    <property type="match status" value="1"/>
</dbReference>
<name>A0A3E0GWH6_9PSEU</name>
<comment type="caution">
    <text evidence="3">The sequence shown here is derived from an EMBL/GenBank/DDBJ whole genome shotgun (WGS) entry which is preliminary data.</text>
</comment>
<dbReference type="RefSeq" id="WP_116180621.1">
    <property type="nucleotide sequence ID" value="NZ_CP144375.1"/>
</dbReference>
<dbReference type="GO" id="GO:0008168">
    <property type="term" value="F:methyltransferase activity"/>
    <property type="evidence" value="ECO:0007669"/>
    <property type="project" value="UniProtKB-KW"/>
</dbReference>
<dbReference type="EMBL" id="QUNO01000021">
    <property type="protein sequence ID" value="REH32485.1"/>
    <property type="molecule type" value="Genomic_DNA"/>
</dbReference>
<dbReference type="SUPFAM" id="SSF53335">
    <property type="entry name" value="S-adenosyl-L-methionine-dependent methyltransferases"/>
    <property type="match status" value="1"/>
</dbReference>
<dbReference type="GO" id="GO:0032259">
    <property type="term" value="P:methylation"/>
    <property type="evidence" value="ECO:0007669"/>
    <property type="project" value="UniProtKB-KW"/>
</dbReference>
<evidence type="ECO:0000259" key="1">
    <source>
        <dbReference type="Pfam" id="PF13649"/>
    </source>
</evidence>
<dbReference type="Pfam" id="PF17782">
    <property type="entry name" value="WHD_DprA"/>
    <property type="match status" value="1"/>
</dbReference>
<keyword evidence="4" id="KW-1185">Reference proteome</keyword>
<reference evidence="3 4" key="1">
    <citation type="submission" date="2018-08" db="EMBL/GenBank/DDBJ databases">
        <title>Genomic Encyclopedia of Archaeal and Bacterial Type Strains, Phase II (KMG-II): from individual species to whole genera.</title>
        <authorList>
            <person name="Goeker M."/>
        </authorList>
    </citation>
    <scope>NUCLEOTIDE SEQUENCE [LARGE SCALE GENOMIC DNA]</scope>
    <source>
        <strain evidence="3 4">DSM 45791</strain>
    </source>
</reference>
<dbReference type="InterPro" id="IPR041698">
    <property type="entry name" value="Methyltransf_25"/>
</dbReference>
<dbReference type="Gene3D" id="3.40.50.150">
    <property type="entry name" value="Vaccinia Virus protein VP39"/>
    <property type="match status" value="1"/>
</dbReference>
<evidence type="ECO:0000313" key="4">
    <source>
        <dbReference type="Proteomes" id="UP000256269"/>
    </source>
</evidence>
<evidence type="ECO:0000259" key="2">
    <source>
        <dbReference type="Pfam" id="PF17782"/>
    </source>
</evidence>
<dbReference type="Proteomes" id="UP000256269">
    <property type="component" value="Unassembled WGS sequence"/>
</dbReference>
<sequence length="331" mass="35341">MALERFALAMQARQQVEGARAGAQFLTLLGAIQEKGWTRFLAAPRTVDELAEFAGLPAARVADVLAALEGHGVVEQADGKVRLTAPFEAYTAADSWVPLADKLAETVLDARLIRDAVADPAPLALTEDEALVIANAVGGRTTDVSKAVYQQLLDQVPELAERVRGRWLDVGCGVACASLTFASLVPEMRTVAVELVPAVAAEAARRAAALGVADRVEIRRMDARDLPELDEFGGAFWAQPFFPESSRAATLAVIRRALKPGGLLFAQEMEVEPADEGRAAYLVRRLTFRGLGVPFGPTAEELSAEAVAAGFEPVRVATTDFGRLVITRRPG</sequence>
<feature type="domain" description="Methyltransferase" evidence="1">
    <location>
        <begin position="168"/>
        <end position="262"/>
    </location>
</feature>
<dbReference type="AlphaFoldDB" id="A0A3E0GWH6"/>
<evidence type="ECO:0000313" key="3">
    <source>
        <dbReference type="EMBL" id="REH32485.1"/>
    </source>
</evidence>
<protein>
    <submittedName>
        <fullName evidence="3">Methyltransferase family protein</fullName>
    </submittedName>
</protein>
<keyword evidence="3" id="KW-0489">Methyltransferase</keyword>
<proteinExistence type="predicted"/>
<dbReference type="Gene3D" id="1.10.10.10">
    <property type="entry name" value="Winged helix-like DNA-binding domain superfamily/Winged helix DNA-binding domain"/>
    <property type="match status" value="1"/>
</dbReference>
<keyword evidence="3" id="KW-0808">Transferase</keyword>
<feature type="domain" description="DprA winged helix" evidence="2">
    <location>
        <begin position="43"/>
        <end position="80"/>
    </location>
</feature>